<reference evidence="12" key="1">
    <citation type="submission" date="2016-11" db="UniProtKB">
        <authorList>
            <consortium name="WormBaseParasite"/>
        </authorList>
    </citation>
    <scope>IDENTIFICATION</scope>
</reference>
<comment type="cofactor">
    <cofactor evidence="9">
        <name>Zn(2+)</name>
        <dbReference type="ChEBI" id="CHEBI:29105"/>
    </cofactor>
    <text evidence="9">Binds 1 zinc ion.</text>
</comment>
<evidence type="ECO:0000256" key="7">
    <source>
        <dbReference type="ARBA" id="ARBA00022833"/>
    </source>
</evidence>
<dbReference type="InterPro" id="IPR024079">
    <property type="entry name" value="MetalloPept_cat_dom_sf"/>
</dbReference>
<keyword evidence="7 9" id="KW-0862">Zinc</keyword>
<dbReference type="FunFam" id="1.20.1050.40:FF:000001">
    <property type="entry name" value="Thimet oligopeptidase 1"/>
    <property type="match status" value="1"/>
</dbReference>
<dbReference type="Pfam" id="PF01432">
    <property type="entry name" value="Peptidase_M3"/>
    <property type="match status" value="1"/>
</dbReference>
<keyword evidence="4 9" id="KW-0645">Protease</keyword>
<dbReference type="InterPro" id="IPR045090">
    <property type="entry name" value="Pept_M3A_M3B"/>
</dbReference>
<evidence type="ECO:0000259" key="10">
    <source>
        <dbReference type="Pfam" id="PF01432"/>
    </source>
</evidence>
<name>A0A1I8IUL6_9PLAT</name>
<comment type="similarity">
    <text evidence="2 9">Belongs to the peptidase M3 family.</text>
</comment>
<evidence type="ECO:0000313" key="12">
    <source>
        <dbReference type="WBParaSite" id="maker-uti_cns_0016734-snap-gene-0.3-mRNA-1"/>
    </source>
</evidence>
<evidence type="ECO:0000256" key="6">
    <source>
        <dbReference type="ARBA" id="ARBA00022801"/>
    </source>
</evidence>
<keyword evidence="5 9" id="KW-0479">Metal-binding</keyword>
<dbReference type="Gene3D" id="1.20.1050.40">
    <property type="entry name" value="Endopeptidase. Chain P, domain 1"/>
    <property type="match status" value="1"/>
</dbReference>
<evidence type="ECO:0000256" key="4">
    <source>
        <dbReference type="ARBA" id="ARBA00022670"/>
    </source>
</evidence>
<evidence type="ECO:0000256" key="5">
    <source>
        <dbReference type="ARBA" id="ARBA00022723"/>
    </source>
</evidence>
<dbReference type="PANTHER" id="PTHR11804">
    <property type="entry name" value="PROTEASE M3 THIMET OLIGOPEPTIDASE-RELATED"/>
    <property type="match status" value="1"/>
</dbReference>
<accession>A0A1I8IUL6</accession>
<dbReference type="AlphaFoldDB" id="A0A1I8IUL6"/>
<dbReference type="GO" id="GO:0006508">
    <property type="term" value="P:proteolysis"/>
    <property type="evidence" value="ECO:0007669"/>
    <property type="project" value="UniProtKB-KW"/>
</dbReference>
<evidence type="ECO:0000256" key="3">
    <source>
        <dbReference type="ARBA" id="ARBA00022490"/>
    </source>
</evidence>
<feature type="domain" description="Peptidase M3A/M3B catalytic" evidence="10">
    <location>
        <begin position="254"/>
        <end position="706"/>
    </location>
</feature>
<dbReference type="InterPro" id="IPR001567">
    <property type="entry name" value="Pept_M3A_M3B_dom"/>
</dbReference>
<keyword evidence="11" id="KW-1185">Reference proteome</keyword>
<evidence type="ECO:0000256" key="8">
    <source>
        <dbReference type="ARBA" id="ARBA00023049"/>
    </source>
</evidence>
<evidence type="ECO:0000256" key="2">
    <source>
        <dbReference type="ARBA" id="ARBA00006040"/>
    </source>
</evidence>
<dbReference type="GO" id="GO:0046872">
    <property type="term" value="F:metal ion binding"/>
    <property type="evidence" value="ECO:0007669"/>
    <property type="project" value="UniProtKB-UniRule"/>
</dbReference>
<sequence length="707" mass="79707">QLASISSRLAFRSARYCRLSVSVQPKLKLLVVTMATTTTKKMPPGCLLSFPDSAEQLTKLSEDLIAESTEFYNRYAGVSIQEAGVANFARPLAEFDARFALLQSGLDFVQHVFPDKAMRDASSEADKKISEHQVDIEMRKDLYDRFAAVQDKLRTGGDSASAELTRYIERCVTDGRRNGLGLDEATRDRVKAIKTEMSSISIEFNRNLSEDVSSLLMDRAELAGLPDDFLDSLEKDADSGKLRVTLKYPHYFPVMKLAEGPETRRRIELAFNTRCKEANLALLQRLLALRRERAKLLNYPTHADYALELRMAKNADTVAKFLSNLSEKLKPLQAKERARLLEVKRADCDRLGIPFDDVINPWDVRYFSNQVERLDYSVDHERLRQYFPIEKVTKGLLEIYQRILGLKFTQVTDCWVWNPDVTLYNVEDSATGEQIGYFYLDLYPRDGKYGHAACFGLQPSCLVDNGTNRTTSICAVVANFTKPTPEKPSLLTHDEVETFFHEFGHAMHNLCARTETYMFSGTSVERDFVEAPSQMLENWVWSKKSLALMSGHYSTGEPIPDDLLQSLVASRLANTAFFNQRQIVLSSFDQAIHTSPDPNLDICAEYARISNRILGIQPSEGSAFPANFGHLAGGYDAQYYGYMWSEVYSADMFCTGFGEDKVLSPEAGAAYRRCILQPGGSRDAVDMLRDFLGRDPTDAAFLKMKGL</sequence>
<dbReference type="PANTHER" id="PTHR11804:SF84">
    <property type="entry name" value="SACCHAROLYSIN"/>
    <property type="match status" value="1"/>
</dbReference>
<dbReference type="GO" id="GO:0004222">
    <property type="term" value="F:metalloendopeptidase activity"/>
    <property type="evidence" value="ECO:0007669"/>
    <property type="project" value="InterPro"/>
</dbReference>
<dbReference type="InterPro" id="IPR024077">
    <property type="entry name" value="Neurolysin/TOP_dom2"/>
</dbReference>
<dbReference type="SUPFAM" id="SSF55486">
    <property type="entry name" value="Metalloproteases ('zincins'), catalytic domain"/>
    <property type="match status" value="1"/>
</dbReference>
<dbReference type="CDD" id="cd06455">
    <property type="entry name" value="M3A_TOP"/>
    <property type="match status" value="1"/>
</dbReference>
<dbReference type="GO" id="GO:0005758">
    <property type="term" value="C:mitochondrial intermembrane space"/>
    <property type="evidence" value="ECO:0007669"/>
    <property type="project" value="TreeGrafter"/>
</dbReference>
<evidence type="ECO:0000313" key="11">
    <source>
        <dbReference type="Proteomes" id="UP000095280"/>
    </source>
</evidence>
<comment type="subcellular location">
    <subcellularLocation>
        <location evidence="1">Cytoplasm</location>
    </subcellularLocation>
</comment>
<protein>
    <submittedName>
        <fullName evidence="12">Peptidase_M3 domain-containing protein</fullName>
    </submittedName>
</protein>
<keyword evidence="8 9" id="KW-0482">Metalloprotease</keyword>
<evidence type="ECO:0000256" key="1">
    <source>
        <dbReference type="ARBA" id="ARBA00004496"/>
    </source>
</evidence>
<keyword evidence="3" id="KW-0963">Cytoplasm</keyword>
<proteinExistence type="inferred from homology"/>
<organism evidence="11 12">
    <name type="scientific">Macrostomum lignano</name>
    <dbReference type="NCBI Taxonomy" id="282301"/>
    <lineage>
        <taxon>Eukaryota</taxon>
        <taxon>Metazoa</taxon>
        <taxon>Spiralia</taxon>
        <taxon>Lophotrochozoa</taxon>
        <taxon>Platyhelminthes</taxon>
        <taxon>Rhabditophora</taxon>
        <taxon>Macrostomorpha</taxon>
        <taxon>Macrostomida</taxon>
        <taxon>Macrostomidae</taxon>
        <taxon>Macrostomum</taxon>
    </lineage>
</organism>
<dbReference type="InterPro" id="IPR024080">
    <property type="entry name" value="Neurolysin/TOP_N"/>
</dbReference>
<dbReference type="FunFam" id="3.40.390.10:FF:000006">
    <property type="entry name" value="Thimet oligopeptidase 1"/>
    <property type="match status" value="1"/>
</dbReference>
<dbReference type="GO" id="GO:0006518">
    <property type="term" value="P:peptide metabolic process"/>
    <property type="evidence" value="ECO:0007669"/>
    <property type="project" value="TreeGrafter"/>
</dbReference>
<evidence type="ECO:0000256" key="9">
    <source>
        <dbReference type="RuleBase" id="RU003435"/>
    </source>
</evidence>
<dbReference type="Gene3D" id="3.40.390.10">
    <property type="entry name" value="Collagenase (Catalytic Domain)"/>
    <property type="match status" value="1"/>
</dbReference>
<keyword evidence="6 9" id="KW-0378">Hydrolase</keyword>
<dbReference type="WBParaSite" id="maker-uti_cns_0016734-snap-gene-0.3-mRNA-1">
    <property type="protein sequence ID" value="maker-uti_cns_0016734-snap-gene-0.3-mRNA-1"/>
    <property type="gene ID" value="maker-uti_cns_0016734-snap-gene-0.3"/>
</dbReference>
<dbReference type="Gene3D" id="1.10.1370.10">
    <property type="entry name" value="Neurolysin, domain 3"/>
    <property type="match status" value="1"/>
</dbReference>
<dbReference type="Proteomes" id="UP000095280">
    <property type="component" value="Unplaced"/>
</dbReference>